<feature type="region of interest" description="Disordered" evidence="4">
    <location>
        <begin position="520"/>
        <end position="565"/>
    </location>
</feature>
<evidence type="ECO:0000259" key="6">
    <source>
        <dbReference type="Pfam" id="PF02782"/>
    </source>
</evidence>
<protein>
    <recommendedName>
        <fullName evidence="9">Ribulokinase</fullName>
    </recommendedName>
</protein>
<evidence type="ECO:0000256" key="1">
    <source>
        <dbReference type="ARBA" id="ARBA00009156"/>
    </source>
</evidence>
<dbReference type="GO" id="GO:0005737">
    <property type="term" value="C:cytoplasm"/>
    <property type="evidence" value="ECO:0007669"/>
    <property type="project" value="TreeGrafter"/>
</dbReference>
<dbReference type="PANTHER" id="PTHR43435">
    <property type="entry name" value="RIBULOKINASE"/>
    <property type="match status" value="1"/>
</dbReference>
<name>A0A291LX43_9RHOB</name>
<dbReference type="Gene3D" id="3.30.420.40">
    <property type="match status" value="1"/>
</dbReference>
<evidence type="ECO:0000259" key="5">
    <source>
        <dbReference type="Pfam" id="PF00370"/>
    </source>
</evidence>
<keyword evidence="8" id="KW-1185">Reference proteome</keyword>
<evidence type="ECO:0000256" key="2">
    <source>
        <dbReference type="ARBA" id="ARBA00022679"/>
    </source>
</evidence>
<keyword evidence="3" id="KW-0418">Kinase</keyword>
<organism evidence="7 8">
    <name type="scientific">Pacificitalea manganoxidans</name>
    <dbReference type="NCBI Taxonomy" id="1411902"/>
    <lineage>
        <taxon>Bacteria</taxon>
        <taxon>Pseudomonadati</taxon>
        <taxon>Pseudomonadota</taxon>
        <taxon>Alphaproteobacteria</taxon>
        <taxon>Rhodobacterales</taxon>
        <taxon>Paracoccaceae</taxon>
        <taxon>Pacificitalea</taxon>
    </lineage>
</organism>
<dbReference type="RefSeq" id="WP_097372763.1">
    <property type="nucleotide sequence ID" value="NZ_CP021404.1"/>
</dbReference>
<evidence type="ECO:0000256" key="3">
    <source>
        <dbReference type="ARBA" id="ARBA00022777"/>
    </source>
</evidence>
<dbReference type="Proteomes" id="UP000219050">
    <property type="component" value="Chromosome"/>
</dbReference>
<dbReference type="InterPro" id="IPR018485">
    <property type="entry name" value="FGGY_C"/>
</dbReference>
<dbReference type="PANTHER" id="PTHR43435:SF4">
    <property type="entry name" value="FGGY CARBOHYDRATE KINASE DOMAIN-CONTAINING PROTEIN"/>
    <property type="match status" value="1"/>
</dbReference>
<evidence type="ECO:0000313" key="8">
    <source>
        <dbReference type="Proteomes" id="UP000219050"/>
    </source>
</evidence>
<dbReference type="OrthoDB" id="9805576at2"/>
<accession>A0A291LX43</accession>
<dbReference type="Pfam" id="PF00370">
    <property type="entry name" value="FGGY_N"/>
    <property type="match status" value="1"/>
</dbReference>
<dbReference type="InterPro" id="IPR018484">
    <property type="entry name" value="FGGY_N"/>
</dbReference>
<sequence>MSELVCAVDVGTGSARAGFFRPDGTMVARAVAPIGMSRPEPLYAEHGSEQIWSAIGRAIAEARDSASIETAQVGALAFDATCSLVLRDGSGLPLGLSEPQLDTISWCDHRARAEAGLCTQTGHEVLDHLGGAMSPEMQIPKLMWLKRHRPDLWSRLGRAMDLVDFLAWRATGTEIRSESALSAKWTYLPHRPGSEWADDFLNAVGLDDLRRRAALPEQGHPPGTPAGTLTRVAAAELGLRAGIPVATGAVDAYAGALGALAGSDPARTVALIGGTSSCLMALSDRPVRAPGVWGPFRDAVLPGFWTVEGGQSATGSLLDQVIRWSGAGARPSRAAHDRIVNRIATLRAEAGGESGPEQDFAAGVHILPDLLGNRTPWATYGAQCVISGLSGNEGFDALCRIYWRAAVSIALGTRQIIDHLSTAGLRIDHIALAGGHTRSDLLPQLYADATGCRVSVSDDRDIVLLGGAIMAARAAGWQAGLSEAAAQMAGPRRDFRPDPRSQAAREIDYRVFLRMQEHRQEIEAMSARHPDPDAPRTTADVSADPDGDQTAGRDVGHPASDPRRA</sequence>
<feature type="compositionally biased region" description="Basic and acidic residues" evidence="4">
    <location>
        <begin position="554"/>
        <end position="565"/>
    </location>
</feature>
<proteinExistence type="inferred from homology"/>
<evidence type="ECO:0000313" key="7">
    <source>
        <dbReference type="EMBL" id="ATI41261.1"/>
    </source>
</evidence>
<comment type="similarity">
    <text evidence="1">Belongs to the FGGY kinase family.</text>
</comment>
<dbReference type="KEGG" id="cmag:CBW24_04100"/>
<dbReference type="AlphaFoldDB" id="A0A291LX43"/>
<evidence type="ECO:0000256" key="4">
    <source>
        <dbReference type="SAM" id="MobiDB-lite"/>
    </source>
</evidence>
<dbReference type="Pfam" id="PF02782">
    <property type="entry name" value="FGGY_C"/>
    <property type="match status" value="1"/>
</dbReference>
<dbReference type="PIRSF" id="PIRSF000538">
    <property type="entry name" value="GlpK"/>
    <property type="match status" value="1"/>
</dbReference>
<evidence type="ECO:0008006" key="9">
    <source>
        <dbReference type="Google" id="ProtNLM"/>
    </source>
</evidence>
<feature type="domain" description="Carbohydrate kinase FGGY C-terminal" evidence="6">
    <location>
        <begin position="270"/>
        <end position="475"/>
    </location>
</feature>
<dbReference type="SUPFAM" id="SSF53067">
    <property type="entry name" value="Actin-like ATPase domain"/>
    <property type="match status" value="2"/>
</dbReference>
<dbReference type="GO" id="GO:0019150">
    <property type="term" value="F:D-ribulokinase activity"/>
    <property type="evidence" value="ECO:0007669"/>
    <property type="project" value="TreeGrafter"/>
</dbReference>
<reference evidence="7 8" key="1">
    <citation type="submission" date="2017-05" db="EMBL/GenBank/DDBJ databases">
        <title>Comparative genomic and metabolic analysis of manganese-oxidizing mechanisms in Celeribater manganoxidans DY25T: its adaption to the environment of polymetallic nodule.</title>
        <authorList>
            <person name="Wang X."/>
        </authorList>
    </citation>
    <scope>NUCLEOTIDE SEQUENCE [LARGE SCALE GENOMIC DNA]</scope>
    <source>
        <strain evidence="7 8">DY25</strain>
    </source>
</reference>
<dbReference type="InterPro" id="IPR000577">
    <property type="entry name" value="Carb_kinase_FGGY"/>
</dbReference>
<dbReference type="Gene3D" id="1.20.58.2240">
    <property type="match status" value="1"/>
</dbReference>
<gene>
    <name evidence="7" type="ORF">CBW24_04100</name>
</gene>
<keyword evidence="2" id="KW-0808">Transferase</keyword>
<dbReference type="InterPro" id="IPR006003">
    <property type="entry name" value="FGGY_RbtK-like"/>
</dbReference>
<feature type="domain" description="Carbohydrate kinase FGGY N-terminal" evidence="5">
    <location>
        <begin position="5"/>
        <end position="258"/>
    </location>
</feature>
<dbReference type="NCBIfam" id="TIGR01315">
    <property type="entry name" value="5C_CHO_kinase"/>
    <property type="match status" value="1"/>
</dbReference>
<dbReference type="GO" id="GO:0019321">
    <property type="term" value="P:pentose metabolic process"/>
    <property type="evidence" value="ECO:0007669"/>
    <property type="project" value="TreeGrafter"/>
</dbReference>
<dbReference type="InterPro" id="IPR043129">
    <property type="entry name" value="ATPase_NBD"/>
</dbReference>
<feature type="compositionally biased region" description="Basic and acidic residues" evidence="4">
    <location>
        <begin position="520"/>
        <end position="534"/>
    </location>
</feature>
<dbReference type="EMBL" id="CP021404">
    <property type="protein sequence ID" value="ATI41261.1"/>
    <property type="molecule type" value="Genomic_DNA"/>
</dbReference>